<gene>
    <name evidence="3" type="primary">cpaB</name>
    <name evidence="3" type="ORF">C1706_08140</name>
</gene>
<dbReference type="EMBL" id="PPCV01000005">
    <property type="protein sequence ID" value="RXW32006.1"/>
    <property type="molecule type" value="Genomic_DNA"/>
</dbReference>
<reference evidence="3 4" key="1">
    <citation type="submission" date="2018-01" db="EMBL/GenBank/DDBJ databases">
        <title>Lactibacter flavus gen. nov., sp. nov., a novel bacterium of the family Propionibacteriaceae isolated from raw milk and dairy products.</title>
        <authorList>
            <person name="Wenning M."/>
            <person name="Breitenwieser F."/>
            <person name="Huptas C."/>
            <person name="von Neubeck M."/>
            <person name="Busse H.-J."/>
            <person name="Scherer S."/>
        </authorList>
    </citation>
    <scope>NUCLEOTIDE SEQUENCE [LARGE SCALE GENOMIC DNA]</scope>
    <source>
        <strain evidence="3 4">VG341</strain>
    </source>
</reference>
<protein>
    <submittedName>
        <fullName evidence="3">Flp pilus assembly protein CpaB</fullName>
    </submittedName>
</protein>
<dbReference type="Pfam" id="PF16976">
    <property type="entry name" value="RcpC"/>
    <property type="match status" value="1"/>
</dbReference>
<dbReference type="OrthoDB" id="3468004at2"/>
<dbReference type="InterPro" id="IPR017592">
    <property type="entry name" value="Pilus_assmbl_Flp-typ_CpaB"/>
</dbReference>
<proteinExistence type="predicted"/>
<evidence type="ECO:0000256" key="1">
    <source>
        <dbReference type="SAM" id="MobiDB-lite"/>
    </source>
</evidence>
<feature type="region of interest" description="Disordered" evidence="1">
    <location>
        <begin position="220"/>
        <end position="242"/>
    </location>
</feature>
<dbReference type="Proteomes" id="UP000290624">
    <property type="component" value="Unassembled WGS sequence"/>
</dbReference>
<name>A0A4Q2EH86_9ACTN</name>
<dbReference type="CDD" id="cd11614">
    <property type="entry name" value="SAF_CpaB_FlgA_like"/>
    <property type="match status" value="1"/>
</dbReference>
<evidence type="ECO:0000313" key="3">
    <source>
        <dbReference type="EMBL" id="RXW32006.1"/>
    </source>
</evidence>
<feature type="domain" description="Flp pilus assembly protein RcpC/CpaB" evidence="2">
    <location>
        <begin position="108"/>
        <end position="208"/>
    </location>
</feature>
<evidence type="ECO:0000259" key="2">
    <source>
        <dbReference type="Pfam" id="PF16976"/>
    </source>
</evidence>
<comment type="caution">
    <text evidence="3">The sequence shown here is derived from an EMBL/GenBank/DDBJ whole genome shotgun (WGS) entry which is preliminary data.</text>
</comment>
<keyword evidence="4" id="KW-1185">Reference proteome</keyword>
<organism evidence="3 4">
    <name type="scientific">Propioniciclava flava</name>
    <dbReference type="NCBI Taxonomy" id="2072026"/>
    <lineage>
        <taxon>Bacteria</taxon>
        <taxon>Bacillati</taxon>
        <taxon>Actinomycetota</taxon>
        <taxon>Actinomycetes</taxon>
        <taxon>Propionibacteriales</taxon>
        <taxon>Propionibacteriaceae</taxon>
        <taxon>Propioniciclava</taxon>
    </lineage>
</organism>
<accession>A0A4Q2EH86</accession>
<sequence>MNPRQRRGLLFMAVALLVAVGTFVAVSTFVANVNSQVGQRVTVYQARQPIDPYTPLSADVVEPVEVPRRWVSESSILALSELNGRRIGFRVNAGTTISSDMLIPNSSLSSTERELAINVNPVTGVAGRVRPGDRVDVYAVFGDVPGLPKQVRILQRNVRIVSIAGQQTVTQQNAQGTRESEVIPVTLAVEPEAALSITYASAFAQEVRLVALPSDVGVNRTNESDTFDASKLGGQAIPEGRR</sequence>
<evidence type="ECO:0000313" key="4">
    <source>
        <dbReference type="Proteomes" id="UP000290624"/>
    </source>
</evidence>
<dbReference type="AlphaFoldDB" id="A0A4Q2EH86"/>
<dbReference type="NCBIfam" id="TIGR03177">
    <property type="entry name" value="pilus_cpaB"/>
    <property type="match status" value="1"/>
</dbReference>
<dbReference type="InterPro" id="IPR031571">
    <property type="entry name" value="RcpC_dom"/>
</dbReference>